<gene>
    <name evidence="2" type="ORF">A2628_04445</name>
</gene>
<dbReference type="PROSITE" id="PS52050">
    <property type="entry name" value="WYL"/>
    <property type="match status" value="1"/>
</dbReference>
<evidence type="ECO:0000313" key="2">
    <source>
        <dbReference type="EMBL" id="OGM26777.1"/>
    </source>
</evidence>
<dbReference type="AlphaFoldDB" id="A0A1F7YHH9"/>
<reference evidence="2 3" key="1">
    <citation type="journal article" date="2016" name="Nat. Commun.">
        <title>Thousands of microbial genomes shed light on interconnected biogeochemical processes in an aquifer system.</title>
        <authorList>
            <person name="Anantharaman K."/>
            <person name="Brown C.T."/>
            <person name="Hug L.A."/>
            <person name="Sharon I."/>
            <person name="Castelle C.J."/>
            <person name="Probst A.J."/>
            <person name="Thomas B.C."/>
            <person name="Singh A."/>
            <person name="Wilkins M.J."/>
            <person name="Karaoz U."/>
            <person name="Brodie E.L."/>
            <person name="Williams K.H."/>
            <person name="Hubbard S.S."/>
            <person name="Banfield J.F."/>
        </authorList>
    </citation>
    <scope>NUCLEOTIDE SEQUENCE [LARGE SCALE GENOMIC DNA]</scope>
</reference>
<dbReference type="Pfam" id="PF13280">
    <property type="entry name" value="WYL"/>
    <property type="match status" value="1"/>
</dbReference>
<comment type="caution">
    <text evidence="2">The sequence shown here is derived from an EMBL/GenBank/DDBJ whole genome shotgun (WGS) entry which is preliminary data.</text>
</comment>
<sequence length="69" mass="8519">MVKKQTRVIPLKFEYTNWQSEVAIRRVQPVKLWYGKTQWHPKEQWFLKALDLEKNEERNFAVKDIIKFL</sequence>
<evidence type="ECO:0000259" key="1">
    <source>
        <dbReference type="Pfam" id="PF13280"/>
    </source>
</evidence>
<dbReference type="EMBL" id="MGGL01000009">
    <property type="protein sequence ID" value="OGM26777.1"/>
    <property type="molecule type" value="Genomic_DNA"/>
</dbReference>
<dbReference type="InterPro" id="IPR026881">
    <property type="entry name" value="WYL_dom"/>
</dbReference>
<dbReference type="Proteomes" id="UP000179221">
    <property type="component" value="Unassembled WGS sequence"/>
</dbReference>
<feature type="domain" description="WYL" evidence="1">
    <location>
        <begin position="11"/>
        <end position="65"/>
    </location>
</feature>
<accession>A0A1F7YHH9</accession>
<protein>
    <recommendedName>
        <fullName evidence="1">WYL domain-containing protein</fullName>
    </recommendedName>
</protein>
<proteinExistence type="predicted"/>
<organism evidence="2 3">
    <name type="scientific">Candidatus Woesebacteria bacterium RIFCSPHIGHO2_01_FULL_40_22</name>
    <dbReference type="NCBI Taxonomy" id="1802499"/>
    <lineage>
        <taxon>Bacteria</taxon>
        <taxon>Candidatus Woeseibacteriota</taxon>
    </lineage>
</organism>
<name>A0A1F7YHH9_9BACT</name>
<evidence type="ECO:0000313" key="3">
    <source>
        <dbReference type="Proteomes" id="UP000179221"/>
    </source>
</evidence>